<evidence type="ECO:0000313" key="1">
    <source>
        <dbReference type="EMBL" id="KHJ90410.1"/>
    </source>
</evidence>
<dbReference type="Proteomes" id="UP000053660">
    <property type="component" value="Unassembled WGS sequence"/>
</dbReference>
<sequence>MNSSRLSNKKVDGIGCGRVAVPRLEIEHLSLEKLIERAITQEHRDVLQKLDEKNFSIESITSTAREGFHVTLNVTLKGEVDPREISQILNDLAPKWKAMSKKKKRAEVKS</sequence>
<dbReference type="AlphaFoldDB" id="A0A0B1T4S8"/>
<proteinExistence type="predicted"/>
<keyword evidence="2" id="KW-1185">Reference proteome</keyword>
<gene>
    <name evidence="1" type="ORF">OESDEN_09748</name>
</gene>
<reference evidence="1 2" key="1">
    <citation type="submission" date="2014-03" db="EMBL/GenBank/DDBJ databases">
        <title>Draft genome of the hookworm Oesophagostomum dentatum.</title>
        <authorList>
            <person name="Mitreva M."/>
        </authorList>
    </citation>
    <scope>NUCLEOTIDE SEQUENCE [LARGE SCALE GENOMIC DNA]</scope>
    <source>
        <strain evidence="1 2">OD-Hann</strain>
    </source>
</reference>
<dbReference type="OrthoDB" id="15954at2759"/>
<accession>A0A0B1T4S8</accession>
<name>A0A0B1T4S8_OESDE</name>
<dbReference type="EMBL" id="KN553035">
    <property type="protein sequence ID" value="KHJ90410.1"/>
    <property type="molecule type" value="Genomic_DNA"/>
</dbReference>
<protein>
    <submittedName>
        <fullName evidence="1">Uncharacterized protein</fullName>
    </submittedName>
</protein>
<evidence type="ECO:0000313" key="2">
    <source>
        <dbReference type="Proteomes" id="UP000053660"/>
    </source>
</evidence>
<organism evidence="1 2">
    <name type="scientific">Oesophagostomum dentatum</name>
    <name type="common">Nodular worm</name>
    <dbReference type="NCBI Taxonomy" id="61180"/>
    <lineage>
        <taxon>Eukaryota</taxon>
        <taxon>Metazoa</taxon>
        <taxon>Ecdysozoa</taxon>
        <taxon>Nematoda</taxon>
        <taxon>Chromadorea</taxon>
        <taxon>Rhabditida</taxon>
        <taxon>Rhabditina</taxon>
        <taxon>Rhabditomorpha</taxon>
        <taxon>Strongyloidea</taxon>
        <taxon>Strongylidae</taxon>
        <taxon>Oesophagostomum</taxon>
    </lineage>
</organism>